<proteinExistence type="predicted"/>
<sequence length="326" mass="35823">MMGVVHSGPGSLYGGVDCGLGMYCYCHSKCNRKAESRTAIQFLICTQYREGLYRVVESAGFEGVLEIGMGVAVPGAGCPTGYCKTGRILSQIRDPYFSMMKLAVAVPGSDGHRTVYGYGRYILRCYTVAHPAVPVTNGEEIYVLQATPSEVIRGHNETDKSEPQRCRIRLAFYGIVRLPVRVVPVPYILAPEGHTGRARWHLDDQITIPSPSYTSKKSLVGELCTSESIKYLYWVSEDRIWVDLVDRGTEPKNDVGGRLRMPNGRDGPSIRHVTALCLFVVVDRCGGGQGGNPAIPRVIFNRSKDRLKPKVPGGKTLGNLRLFPGK</sequence>
<name>A0AAD7MUT4_9AGAR</name>
<evidence type="ECO:0000313" key="2">
    <source>
        <dbReference type="Proteomes" id="UP001215598"/>
    </source>
</evidence>
<keyword evidence="2" id="KW-1185">Reference proteome</keyword>
<protein>
    <submittedName>
        <fullName evidence="1">Uncharacterized protein</fullName>
    </submittedName>
</protein>
<accession>A0AAD7MUT4</accession>
<reference evidence="1" key="1">
    <citation type="submission" date="2023-03" db="EMBL/GenBank/DDBJ databases">
        <title>Massive genome expansion in bonnet fungi (Mycena s.s.) driven by repeated elements and novel gene families across ecological guilds.</title>
        <authorList>
            <consortium name="Lawrence Berkeley National Laboratory"/>
            <person name="Harder C.B."/>
            <person name="Miyauchi S."/>
            <person name="Viragh M."/>
            <person name="Kuo A."/>
            <person name="Thoen E."/>
            <person name="Andreopoulos B."/>
            <person name="Lu D."/>
            <person name="Skrede I."/>
            <person name="Drula E."/>
            <person name="Henrissat B."/>
            <person name="Morin E."/>
            <person name="Kohler A."/>
            <person name="Barry K."/>
            <person name="LaButti K."/>
            <person name="Morin E."/>
            <person name="Salamov A."/>
            <person name="Lipzen A."/>
            <person name="Mereny Z."/>
            <person name="Hegedus B."/>
            <person name="Baldrian P."/>
            <person name="Stursova M."/>
            <person name="Weitz H."/>
            <person name="Taylor A."/>
            <person name="Grigoriev I.V."/>
            <person name="Nagy L.G."/>
            <person name="Martin F."/>
            <person name="Kauserud H."/>
        </authorList>
    </citation>
    <scope>NUCLEOTIDE SEQUENCE</scope>
    <source>
        <strain evidence="1">CBHHK182m</strain>
    </source>
</reference>
<dbReference type="EMBL" id="JARKIB010000137">
    <property type="protein sequence ID" value="KAJ7733658.1"/>
    <property type="molecule type" value="Genomic_DNA"/>
</dbReference>
<comment type="caution">
    <text evidence="1">The sequence shown here is derived from an EMBL/GenBank/DDBJ whole genome shotgun (WGS) entry which is preliminary data.</text>
</comment>
<evidence type="ECO:0000313" key="1">
    <source>
        <dbReference type="EMBL" id="KAJ7733658.1"/>
    </source>
</evidence>
<dbReference type="Proteomes" id="UP001215598">
    <property type="component" value="Unassembled WGS sequence"/>
</dbReference>
<gene>
    <name evidence="1" type="ORF">B0H16DRAFT_1468000</name>
</gene>
<dbReference type="AlphaFoldDB" id="A0AAD7MUT4"/>
<organism evidence="1 2">
    <name type="scientific">Mycena metata</name>
    <dbReference type="NCBI Taxonomy" id="1033252"/>
    <lineage>
        <taxon>Eukaryota</taxon>
        <taxon>Fungi</taxon>
        <taxon>Dikarya</taxon>
        <taxon>Basidiomycota</taxon>
        <taxon>Agaricomycotina</taxon>
        <taxon>Agaricomycetes</taxon>
        <taxon>Agaricomycetidae</taxon>
        <taxon>Agaricales</taxon>
        <taxon>Marasmiineae</taxon>
        <taxon>Mycenaceae</taxon>
        <taxon>Mycena</taxon>
    </lineage>
</organism>